<proteinExistence type="predicted"/>
<evidence type="ECO:0000313" key="2">
    <source>
        <dbReference type="Proteomes" id="UP000006589"/>
    </source>
</evidence>
<dbReference type="EMBL" id="CP001001">
    <property type="protein sequence ID" value="ACB26657.1"/>
    <property type="molecule type" value="Genomic_DNA"/>
</dbReference>
<dbReference type="STRING" id="426355.Mrad2831_4693"/>
<dbReference type="HOGENOM" id="CLU_2717785_0_0_5"/>
<protein>
    <submittedName>
        <fullName evidence="1">Uncharacterized protein</fullName>
    </submittedName>
</protein>
<dbReference type="Proteomes" id="UP000006589">
    <property type="component" value="Chromosome"/>
</dbReference>
<reference evidence="1 2" key="1">
    <citation type="submission" date="2008-03" db="EMBL/GenBank/DDBJ databases">
        <title>Complete sequence of chromosome of Methylobacterium radiotolerans JCM 2831.</title>
        <authorList>
            <consortium name="US DOE Joint Genome Institute"/>
            <person name="Copeland A."/>
            <person name="Lucas S."/>
            <person name="Lapidus A."/>
            <person name="Glavina del Rio T."/>
            <person name="Dalin E."/>
            <person name="Tice H."/>
            <person name="Bruce D."/>
            <person name="Goodwin L."/>
            <person name="Pitluck S."/>
            <person name="Kiss H."/>
            <person name="Brettin T."/>
            <person name="Detter J.C."/>
            <person name="Han C."/>
            <person name="Kuske C.R."/>
            <person name="Schmutz J."/>
            <person name="Larimer F."/>
            <person name="Land M."/>
            <person name="Hauser L."/>
            <person name="Kyrpides N."/>
            <person name="Mikhailova N."/>
            <person name="Marx C.J."/>
            <person name="Richardson P."/>
        </authorList>
    </citation>
    <scope>NUCLEOTIDE SEQUENCE [LARGE SCALE GENOMIC DNA]</scope>
    <source>
        <strain evidence="2">ATCC 27329 / DSM 1819 / JCM 2831 / NBRC 15690 / NCIMB 10815 / 0-1</strain>
    </source>
</reference>
<gene>
    <name evidence="1" type="ordered locus">Mrad2831_4693</name>
</gene>
<dbReference type="KEGG" id="mrd:Mrad2831_4693"/>
<dbReference type="eggNOG" id="ENOG503128F">
    <property type="taxonomic scope" value="Bacteria"/>
</dbReference>
<accession>B1M6Z8</accession>
<organism evidence="1 2">
    <name type="scientific">Methylobacterium radiotolerans (strain ATCC 27329 / DSM 1819 / JCM 2831 / NBRC 15690 / NCIMB 10815 / 0-1)</name>
    <dbReference type="NCBI Taxonomy" id="426355"/>
    <lineage>
        <taxon>Bacteria</taxon>
        <taxon>Pseudomonadati</taxon>
        <taxon>Pseudomonadota</taxon>
        <taxon>Alphaproteobacteria</taxon>
        <taxon>Hyphomicrobiales</taxon>
        <taxon>Methylobacteriaceae</taxon>
        <taxon>Methylobacterium</taxon>
    </lineage>
</organism>
<evidence type="ECO:0000313" key="1">
    <source>
        <dbReference type="EMBL" id="ACB26657.1"/>
    </source>
</evidence>
<name>B1M6Z8_METRJ</name>
<sequence>MLFRLDRDGPLVSPKPWEMRTVRSLRERGLIRPRLSSRDPEGLWFLSAKGRRAIAPAGPIDGDRHPPAASPA</sequence>
<dbReference type="AlphaFoldDB" id="B1M6Z8"/>